<dbReference type="PRINTS" id="PR00037">
    <property type="entry name" value="HTHLACR"/>
</dbReference>
<dbReference type="InterPro" id="IPR014036">
    <property type="entry name" value="DeoR-like_C"/>
</dbReference>
<organism evidence="7 8">
    <name type="scientific">Modestobacter versicolor</name>
    <dbReference type="NCBI Taxonomy" id="429133"/>
    <lineage>
        <taxon>Bacteria</taxon>
        <taxon>Bacillati</taxon>
        <taxon>Actinomycetota</taxon>
        <taxon>Actinomycetes</taxon>
        <taxon>Geodermatophilales</taxon>
        <taxon>Geodermatophilaceae</taxon>
        <taxon>Modestobacter</taxon>
    </lineage>
</organism>
<evidence type="ECO:0000256" key="5">
    <source>
        <dbReference type="ARBA" id="ARBA00024937"/>
    </source>
</evidence>
<accession>A0A839XUF1</accession>
<reference evidence="7 8" key="1">
    <citation type="submission" date="2020-08" db="EMBL/GenBank/DDBJ databases">
        <title>Sequencing the genomes of 1000 actinobacteria strains.</title>
        <authorList>
            <person name="Klenk H.-P."/>
        </authorList>
    </citation>
    <scope>NUCLEOTIDE SEQUENCE [LARGE SCALE GENOMIC DNA]</scope>
    <source>
        <strain evidence="7 8">DSM 16678</strain>
    </source>
</reference>
<keyword evidence="2" id="KW-0678">Repressor</keyword>
<evidence type="ECO:0000313" key="8">
    <source>
        <dbReference type="Proteomes" id="UP000580718"/>
    </source>
</evidence>
<evidence type="ECO:0000256" key="2">
    <source>
        <dbReference type="ARBA" id="ARBA00022491"/>
    </source>
</evidence>
<protein>
    <recommendedName>
        <fullName evidence="1">Lactose phosphotransferase system repressor</fullName>
    </recommendedName>
</protein>
<dbReference type="PANTHER" id="PTHR30363:SF4">
    <property type="entry name" value="GLYCEROL-3-PHOSPHATE REGULON REPRESSOR"/>
    <property type="match status" value="1"/>
</dbReference>
<dbReference type="EMBL" id="JACIBU010000001">
    <property type="protein sequence ID" value="MBB3674678.1"/>
    <property type="molecule type" value="Genomic_DNA"/>
</dbReference>
<proteinExistence type="predicted"/>
<dbReference type="SUPFAM" id="SSF100950">
    <property type="entry name" value="NagB/RpiA/CoA transferase-like"/>
    <property type="match status" value="1"/>
</dbReference>
<dbReference type="SMART" id="SM01134">
    <property type="entry name" value="DeoRC"/>
    <property type="match status" value="1"/>
</dbReference>
<dbReference type="AlphaFoldDB" id="A0A839XUF1"/>
<dbReference type="PROSITE" id="PS51000">
    <property type="entry name" value="HTH_DEOR_2"/>
    <property type="match status" value="1"/>
</dbReference>
<feature type="domain" description="HTH deoR-type" evidence="6">
    <location>
        <begin position="32"/>
        <end position="87"/>
    </location>
</feature>
<dbReference type="InterPro" id="IPR037171">
    <property type="entry name" value="NagB/RpiA_transferase-like"/>
</dbReference>
<comment type="caution">
    <text evidence="7">The sequence shown here is derived from an EMBL/GenBank/DDBJ whole genome shotgun (WGS) entry which is preliminary data.</text>
</comment>
<keyword evidence="4" id="KW-0804">Transcription</keyword>
<dbReference type="InterPro" id="IPR050313">
    <property type="entry name" value="Carb_Metab_HTH_regulators"/>
</dbReference>
<name>A0A839XUF1_9ACTN</name>
<dbReference type="PANTHER" id="PTHR30363">
    <property type="entry name" value="HTH-TYPE TRANSCRIPTIONAL REGULATOR SRLR-RELATED"/>
    <property type="match status" value="1"/>
</dbReference>
<dbReference type="Pfam" id="PF08220">
    <property type="entry name" value="HTH_DeoR"/>
    <property type="match status" value="1"/>
</dbReference>
<evidence type="ECO:0000256" key="1">
    <source>
        <dbReference type="ARBA" id="ARBA00021390"/>
    </source>
</evidence>
<evidence type="ECO:0000313" key="7">
    <source>
        <dbReference type="EMBL" id="MBB3674678.1"/>
    </source>
</evidence>
<dbReference type="Pfam" id="PF00455">
    <property type="entry name" value="DeoRC"/>
    <property type="match status" value="1"/>
</dbReference>
<dbReference type="InterPro" id="IPR001034">
    <property type="entry name" value="DeoR_HTH"/>
</dbReference>
<sequence>MVVQPLSWLQTMHKRATIGSIMQPPSDRRVLVTERRDLLLGRLRRDGRVLSTDVAAELGVSEDSVRRDLREMAAAGLCQRVYGGAVPASPAVADYGTRRGVAVDSKARVAVAAVGLIEPGDTVILDGGTTALAVARALPRDLDATIVTHSPTVAAALVDHPSVEVYVLGGRLFKHSAVASGAAAVEAAEAVNADLFLLGVTGVHPDSGLTTGDADEAAMKRALSRRAADTYVLASTEKIGAASRFSVLPLSAVAGVVTDAPADDEAVARLVRMGVRIVPAPVDPA</sequence>
<gene>
    <name evidence="7" type="ORF">FHX36_000413</name>
</gene>
<evidence type="ECO:0000256" key="4">
    <source>
        <dbReference type="ARBA" id="ARBA00023163"/>
    </source>
</evidence>
<dbReference type="InterPro" id="IPR036390">
    <property type="entry name" value="WH_DNA-bd_sf"/>
</dbReference>
<evidence type="ECO:0000256" key="3">
    <source>
        <dbReference type="ARBA" id="ARBA00023015"/>
    </source>
</evidence>
<comment type="function">
    <text evidence="5">Repressor of the lactose catabolism operon. Galactose-6-phosphate is the inducer.</text>
</comment>
<dbReference type="SMART" id="SM00420">
    <property type="entry name" value="HTH_DEOR"/>
    <property type="match status" value="1"/>
</dbReference>
<dbReference type="RefSeq" id="WP_258372553.1">
    <property type="nucleotide sequence ID" value="NZ_QKNV01000009.1"/>
</dbReference>
<evidence type="ECO:0000259" key="6">
    <source>
        <dbReference type="PROSITE" id="PS51000"/>
    </source>
</evidence>
<dbReference type="Proteomes" id="UP000580718">
    <property type="component" value="Unassembled WGS sequence"/>
</dbReference>
<dbReference type="Gene3D" id="3.40.50.1360">
    <property type="match status" value="1"/>
</dbReference>
<dbReference type="SUPFAM" id="SSF46785">
    <property type="entry name" value="Winged helix' DNA-binding domain"/>
    <property type="match status" value="1"/>
</dbReference>
<dbReference type="GO" id="GO:0003700">
    <property type="term" value="F:DNA-binding transcription factor activity"/>
    <property type="evidence" value="ECO:0007669"/>
    <property type="project" value="InterPro"/>
</dbReference>
<keyword evidence="3" id="KW-0805">Transcription regulation</keyword>